<reference evidence="1" key="1">
    <citation type="submission" date="2022-02" db="EMBL/GenBank/DDBJ databases">
        <authorList>
            <person name="Henning P.M."/>
            <person name="McCubbin A.G."/>
            <person name="Shore J.S."/>
        </authorList>
    </citation>
    <scope>NUCLEOTIDE SEQUENCE</scope>
    <source>
        <strain evidence="1">F60SS</strain>
        <tissue evidence="1">Leaves</tissue>
    </source>
</reference>
<gene>
    <name evidence="1" type="ORF">Tsubulata_036967</name>
</gene>
<dbReference type="Proteomes" id="UP001141552">
    <property type="component" value="Unassembled WGS sequence"/>
</dbReference>
<dbReference type="Pfam" id="PF10294">
    <property type="entry name" value="Methyltransf_16"/>
    <property type="match status" value="1"/>
</dbReference>
<dbReference type="OrthoDB" id="413520at2759"/>
<comment type="caution">
    <text evidence="1">The sequence shown here is derived from an EMBL/GenBank/DDBJ whole genome shotgun (WGS) entry which is preliminary data.</text>
</comment>
<sequence>MEPDRLNSPTTSTITLEVLGHQLHFSQDPNSQHHGTTVWDASMVFAKFLISVCIMSCTTSLFDLKGSFSSGMALLGCDVVATDQSEVLPLLRRNVERNASRIMQMDAGAGSFGSIQVAELDWRHEEHVRALNPPFDYIIGTDVLGYEIRSMNVHEQMLEMWKRNFEVKLVPKNKMHSKYQHSSIQLYMMGLKSPAERIQNMTQEIDQRADNVKMVDDNLEETENGSCGNSVNDDDFRTEKIGNDGEPLIDVPIGKLSDWEARRVGSLAARLLRDVKVT</sequence>
<evidence type="ECO:0000313" key="1">
    <source>
        <dbReference type="EMBL" id="KAJ4847659.1"/>
    </source>
</evidence>
<dbReference type="PANTHER" id="PTHR14614:SF98">
    <property type="entry name" value="S-ADENOSYL-L-METHIONINE-DEPENDENT METHYLTRANSFERASES SUPERFAMILY PROTEIN"/>
    <property type="match status" value="1"/>
</dbReference>
<dbReference type="EMBL" id="JAKUCV010001111">
    <property type="protein sequence ID" value="KAJ4847659.1"/>
    <property type="molecule type" value="Genomic_DNA"/>
</dbReference>
<dbReference type="Gene3D" id="3.40.50.150">
    <property type="entry name" value="Vaccinia Virus protein VP39"/>
    <property type="match status" value="1"/>
</dbReference>
<proteinExistence type="predicted"/>
<evidence type="ECO:0000313" key="2">
    <source>
        <dbReference type="Proteomes" id="UP001141552"/>
    </source>
</evidence>
<accession>A0A9Q0GFJ0</accession>
<dbReference type="AlphaFoldDB" id="A0A9Q0GFJ0"/>
<name>A0A9Q0GFJ0_9ROSI</name>
<keyword evidence="2" id="KW-1185">Reference proteome</keyword>
<reference evidence="1" key="2">
    <citation type="journal article" date="2023" name="Plants (Basel)">
        <title>Annotation of the Turnera subulata (Passifloraceae) Draft Genome Reveals the S-Locus Evolved after the Divergence of Turneroideae from Passifloroideae in a Stepwise Manner.</title>
        <authorList>
            <person name="Henning P.M."/>
            <person name="Roalson E.H."/>
            <person name="Mir W."/>
            <person name="McCubbin A.G."/>
            <person name="Shore J.S."/>
        </authorList>
    </citation>
    <scope>NUCLEOTIDE SEQUENCE</scope>
    <source>
        <strain evidence="1">F60SS</strain>
    </source>
</reference>
<dbReference type="PANTHER" id="PTHR14614">
    <property type="entry name" value="HEPATOCELLULAR CARCINOMA-ASSOCIATED ANTIGEN"/>
    <property type="match status" value="1"/>
</dbReference>
<dbReference type="InterPro" id="IPR019410">
    <property type="entry name" value="Methyltransf_16"/>
</dbReference>
<dbReference type="InterPro" id="IPR029063">
    <property type="entry name" value="SAM-dependent_MTases_sf"/>
</dbReference>
<organism evidence="1 2">
    <name type="scientific">Turnera subulata</name>
    <dbReference type="NCBI Taxonomy" id="218843"/>
    <lineage>
        <taxon>Eukaryota</taxon>
        <taxon>Viridiplantae</taxon>
        <taxon>Streptophyta</taxon>
        <taxon>Embryophyta</taxon>
        <taxon>Tracheophyta</taxon>
        <taxon>Spermatophyta</taxon>
        <taxon>Magnoliopsida</taxon>
        <taxon>eudicotyledons</taxon>
        <taxon>Gunneridae</taxon>
        <taxon>Pentapetalae</taxon>
        <taxon>rosids</taxon>
        <taxon>fabids</taxon>
        <taxon>Malpighiales</taxon>
        <taxon>Passifloraceae</taxon>
        <taxon>Turnera</taxon>
    </lineage>
</organism>
<protein>
    <submittedName>
        <fullName evidence="1">Uncharacterized protein</fullName>
    </submittedName>
</protein>